<dbReference type="GO" id="GO:0006412">
    <property type="term" value="P:translation"/>
    <property type="evidence" value="ECO:0007669"/>
    <property type="project" value="UniProtKB-UniRule"/>
</dbReference>
<keyword evidence="4 6" id="KW-0689">Ribosomal protein</keyword>
<evidence type="ECO:0000256" key="1">
    <source>
        <dbReference type="ARBA" id="ARBA00006700"/>
    </source>
</evidence>
<dbReference type="GO" id="GO:0005840">
    <property type="term" value="C:ribosome"/>
    <property type="evidence" value="ECO:0007669"/>
    <property type="project" value="UniProtKB-KW"/>
</dbReference>
<evidence type="ECO:0000313" key="9">
    <source>
        <dbReference type="Proteomes" id="UP000029692"/>
    </source>
</evidence>
<evidence type="ECO:0000256" key="5">
    <source>
        <dbReference type="ARBA" id="ARBA00023274"/>
    </source>
</evidence>
<keyword evidence="5 6" id="KW-0687">Ribonucleoprotein</keyword>
<reference evidence="8 9" key="1">
    <citation type="submission" date="2014-05" db="EMBL/GenBank/DDBJ databases">
        <title>De novo Genome Sequence of Spirocheata sp.</title>
        <authorList>
            <person name="Shivani Y."/>
            <person name="Subhash Y."/>
            <person name="Tushar L."/>
            <person name="Sasikala C."/>
            <person name="Ramana C.V."/>
        </authorList>
    </citation>
    <scope>NUCLEOTIDE SEQUENCE [LARGE SCALE GENOMIC DNA]</scope>
    <source>
        <strain evidence="8 9">JC230</strain>
    </source>
</reference>
<dbReference type="Proteomes" id="UP000029692">
    <property type="component" value="Unassembled WGS sequence"/>
</dbReference>
<protein>
    <recommendedName>
        <fullName evidence="6">Large ribosomal subunit protein uL23</fullName>
    </recommendedName>
</protein>
<keyword evidence="9" id="KW-1185">Reference proteome</keyword>
<gene>
    <name evidence="6" type="primary">rplW</name>
    <name evidence="8" type="ORF">DC28_14345</name>
</gene>
<dbReference type="GO" id="GO:0019843">
    <property type="term" value="F:rRNA binding"/>
    <property type="evidence" value="ECO:0007669"/>
    <property type="project" value="UniProtKB-UniRule"/>
</dbReference>
<dbReference type="InterPro" id="IPR012677">
    <property type="entry name" value="Nucleotide-bd_a/b_plait_sf"/>
</dbReference>
<dbReference type="STRING" id="1480694.DC28_14345"/>
<comment type="function">
    <text evidence="6">One of the early assembly proteins it binds 23S rRNA. One of the proteins that surrounds the polypeptide exit tunnel on the outside of the ribosome. Forms the main docking site for trigger factor binding to the ribosome.</text>
</comment>
<dbReference type="FunFam" id="3.30.70.330:FF:000001">
    <property type="entry name" value="50S ribosomal protein L23"/>
    <property type="match status" value="1"/>
</dbReference>
<dbReference type="InterPro" id="IPR013025">
    <property type="entry name" value="Ribosomal_uL23-like"/>
</dbReference>
<evidence type="ECO:0000256" key="2">
    <source>
        <dbReference type="ARBA" id="ARBA00022730"/>
    </source>
</evidence>
<dbReference type="Gene3D" id="3.30.70.330">
    <property type="match status" value="1"/>
</dbReference>
<accession>A0A098QTF7</accession>
<comment type="caution">
    <text evidence="8">The sequence shown here is derived from an EMBL/GenBank/DDBJ whole genome shotgun (WGS) entry which is preliminary data.</text>
</comment>
<evidence type="ECO:0000256" key="3">
    <source>
        <dbReference type="ARBA" id="ARBA00022884"/>
    </source>
</evidence>
<dbReference type="HAMAP" id="MF_01369_B">
    <property type="entry name" value="Ribosomal_uL23_B"/>
    <property type="match status" value="1"/>
</dbReference>
<proteinExistence type="inferred from homology"/>
<evidence type="ECO:0000256" key="6">
    <source>
        <dbReference type="HAMAP-Rule" id="MF_01369"/>
    </source>
</evidence>
<dbReference type="GO" id="GO:0003735">
    <property type="term" value="F:structural constituent of ribosome"/>
    <property type="evidence" value="ECO:0007669"/>
    <property type="project" value="InterPro"/>
</dbReference>
<keyword evidence="3 6" id="KW-0694">RNA-binding</keyword>
<organism evidence="8 9">
    <name type="scientific">Spirochaeta lutea</name>
    <dbReference type="NCBI Taxonomy" id="1480694"/>
    <lineage>
        <taxon>Bacteria</taxon>
        <taxon>Pseudomonadati</taxon>
        <taxon>Spirochaetota</taxon>
        <taxon>Spirochaetia</taxon>
        <taxon>Spirochaetales</taxon>
        <taxon>Spirochaetaceae</taxon>
        <taxon>Spirochaeta</taxon>
    </lineage>
</organism>
<dbReference type="Pfam" id="PF00276">
    <property type="entry name" value="Ribosomal_L23"/>
    <property type="match status" value="1"/>
</dbReference>
<dbReference type="InterPro" id="IPR001014">
    <property type="entry name" value="Ribosomal_uL23_CS"/>
</dbReference>
<dbReference type="OrthoDB" id="9793353at2"/>
<dbReference type="AlphaFoldDB" id="A0A098QTF7"/>
<dbReference type="InterPro" id="IPR012678">
    <property type="entry name" value="Ribosomal_uL23/eL15/eS24_sf"/>
</dbReference>
<dbReference type="SUPFAM" id="SSF54189">
    <property type="entry name" value="Ribosomal proteins S24e, L23 and L15e"/>
    <property type="match status" value="1"/>
</dbReference>
<dbReference type="NCBIfam" id="NF004363">
    <property type="entry name" value="PRK05738.2-4"/>
    <property type="match status" value="1"/>
</dbReference>
<evidence type="ECO:0000313" key="8">
    <source>
        <dbReference type="EMBL" id="KGE70688.1"/>
    </source>
</evidence>
<dbReference type="EMBL" id="JNUP01000072">
    <property type="protein sequence ID" value="KGE70688.1"/>
    <property type="molecule type" value="Genomic_DNA"/>
</dbReference>
<evidence type="ECO:0000256" key="4">
    <source>
        <dbReference type="ARBA" id="ARBA00022980"/>
    </source>
</evidence>
<keyword evidence="2 6" id="KW-0699">rRNA-binding</keyword>
<comment type="similarity">
    <text evidence="1 6 7">Belongs to the universal ribosomal protein uL23 family.</text>
</comment>
<sequence>MRPDQIIIAPIVTEKSSAERELGKYTFVVDKRANKIQVEEAIKSLFKVNPIACNVVNVKGKPKRLRQAAGKTSSWKKAVVTLKEGETISVFEGA</sequence>
<evidence type="ECO:0000256" key="7">
    <source>
        <dbReference type="RuleBase" id="RU003934"/>
    </source>
</evidence>
<dbReference type="PROSITE" id="PS00050">
    <property type="entry name" value="RIBOSOMAL_L23"/>
    <property type="match status" value="1"/>
</dbReference>
<dbReference type="GO" id="GO:1990904">
    <property type="term" value="C:ribonucleoprotein complex"/>
    <property type="evidence" value="ECO:0007669"/>
    <property type="project" value="UniProtKB-KW"/>
</dbReference>
<comment type="subunit">
    <text evidence="6">Part of the 50S ribosomal subunit. Contacts protein L29, and trigger factor when it is bound to the ribosome.</text>
</comment>
<name>A0A098QTF7_9SPIO</name>
<dbReference type="RefSeq" id="WP_037550041.1">
    <property type="nucleotide sequence ID" value="NZ_JNUP01000072.1"/>
</dbReference>
<dbReference type="eggNOG" id="COG0089">
    <property type="taxonomic scope" value="Bacteria"/>
</dbReference>